<dbReference type="EMBL" id="CM047587">
    <property type="protein sequence ID" value="KAI9908266.1"/>
    <property type="molecule type" value="Genomic_DNA"/>
</dbReference>
<keyword evidence="2" id="KW-1185">Reference proteome</keyword>
<organism evidence="1 2">
    <name type="scientific">Peronosclerospora sorghi</name>
    <dbReference type="NCBI Taxonomy" id="230839"/>
    <lineage>
        <taxon>Eukaryota</taxon>
        <taxon>Sar</taxon>
        <taxon>Stramenopiles</taxon>
        <taxon>Oomycota</taxon>
        <taxon>Peronosporomycetes</taxon>
        <taxon>Peronosporales</taxon>
        <taxon>Peronosporaceae</taxon>
        <taxon>Peronosclerospora</taxon>
    </lineage>
</organism>
<dbReference type="Proteomes" id="UP001163321">
    <property type="component" value="Chromosome 8"/>
</dbReference>
<protein>
    <submittedName>
        <fullName evidence="1">Uncharacterized protein</fullName>
    </submittedName>
</protein>
<evidence type="ECO:0000313" key="1">
    <source>
        <dbReference type="EMBL" id="KAI9908266.1"/>
    </source>
</evidence>
<reference evidence="1 2" key="1">
    <citation type="journal article" date="2022" name="bioRxiv">
        <title>The genome of the oomycete Peronosclerospora sorghi, a cosmopolitan pathogen of maize and sorghum, is inflated with dispersed pseudogenes.</title>
        <authorList>
            <person name="Fletcher K."/>
            <person name="Martin F."/>
            <person name="Isakeit T."/>
            <person name="Cavanaugh K."/>
            <person name="Magill C."/>
            <person name="Michelmore R."/>
        </authorList>
    </citation>
    <scope>NUCLEOTIDE SEQUENCE [LARGE SCALE GENOMIC DNA]</scope>
    <source>
        <strain evidence="1">P6</strain>
    </source>
</reference>
<gene>
    <name evidence="1" type="ORF">PsorP6_002807</name>
</gene>
<sequence length="231" mass="25824">MTSVSLDSQILRDLADHSVKLVELCIRYIHMYECVYASVTEACVRYSNRNMVRVSDVETFTNALWGSLRSLDLSSCRGISSFPDYTSFPYLHVIILDKTTINKDDGLRAIAHAAPSLKYLPLQDCQMISDDGLAAIASLGDLEGCSNLELVHLMGTPVTDVSIQTLETRCRKLRLKDKANVLRACIAHGKWGPGLQVGSTFRRREMANQKTIDSDSDEECEDYQDEADYAM</sequence>
<name>A0ACC0VR80_9STRA</name>
<evidence type="ECO:0000313" key="2">
    <source>
        <dbReference type="Proteomes" id="UP001163321"/>
    </source>
</evidence>
<proteinExistence type="predicted"/>
<accession>A0ACC0VR80</accession>
<comment type="caution">
    <text evidence="1">The sequence shown here is derived from an EMBL/GenBank/DDBJ whole genome shotgun (WGS) entry which is preliminary data.</text>
</comment>